<dbReference type="GO" id="GO:0015031">
    <property type="term" value="P:protein transport"/>
    <property type="evidence" value="ECO:0007669"/>
    <property type="project" value="InterPro"/>
</dbReference>
<evidence type="ECO:0000313" key="3">
    <source>
        <dbReference type="EMBL" id="EOY28322.1"/>
    </source>
</evidence>
<dbReference type="PANTHER" id="PTHR12161">
    <property type="entry name" value="IST1 FAMILY MEMBER"/>
    <property type="match status" value="1"/>
</dbReference>
<comment type="similarity">
    <text evidence="1">Belongs to the IST1 family.</text>
</comment>
<feature type="chain" id="PRO_5012994741" evidence="2">
    <location>
        <begin position="16"/>
        <end position="687"/>
    </location>
</feature>
<organism evidence="3 4">
    <name type="scientific">Theobroma cacao</name>
    <name type="common">Cacao</name>
    <name type="synonym">Cocoa</name>
    <dbReference type="NCBI Taxonomy" id="3641"/>
    <lineage>
        <taxon>Eukaryota</taxon>
        <taxon>Viridiplantae</taxon>
        <taxon>Streptophyta</taxon>
        <taxon>Embryophyta</taxon>
        <taxon>Tracheophyta</taxon>
        <taxon>Spermatophyta</taxon>
        <taxon>Magnoliopsida</taxon>
        <taxon>eudicotyledons</taxon>
        <taxon>Gunneridae</taxon>
        <taxon>Pentapetalae</taxon>
        <taxon>rosids</taxon>
        <taxon>malvids</taxon>
        <taxon>Malvales</taxon>
        <taxon>Malvaceae</taxon>
        <taxon>Byttnerioideae</taxon>
        <taxon>Theobroma</taxon>
    </lineage>
</organism>
<dbReference type="InParanoid" id="A0A061GGN4"/>
<dbReference type="PANTHER" id="PTHR12161:SF50">
    <property type="entry name" value="VACUOLAR PROTEIN SORTING-ASSOCIATED PROTEIN IST1"/>
    <property type="match status" value="1"/>
</dbReference>
<dbReference type="Gramene" id="EOY28322">
    <property type="protein sequence ID" value="EOY28322"/>
    <property type="gene ID" value="TCM_029920"/>
</dbReference>
<dbReference type="eggNOG" id="KOG2027">
    <property type="taxonomic scope" value="Eukaryota"/>
</dbReference>
<dbReference type="Proteomes" id="UP000026915">
    <property type="component" value="Chromosome 6"/>
</dbReference>
<dbReference type="InterPro" id="IPR005061">
    <property type="entry name" value="Ist1"/>
</dbReference>
<dbReference type="InterPro" id="IPR042277">
    <property type="entry name" value="IST1-like"/>
</dbReference>
<dbReference type="HOGENOM" id="CLU_033114_0_0_1"/>
<dbReference type="OMA" id="HRYETEM"/>
<dbReference type="AlphaFoldDB" id="A0A061GGN4"/>
<protein>
    <submittedName>
        <fullName evidence="3">Uncharacterized protein</fullName>
    </submittedName>
</protein>
<keyword evidence="4" id="KW-1185">Reference proteome</keyword>
<dbReference type="Pfam" id="PF03398">
    <property type="entry name" value="Ist1"/>
    <property type="match status" value="1"/>
</dbReference>
<sequence>MWSIVIWKPPQASLAWQVCLPVTKLGTASRVSAKYTNFQLNSAGRTGLLWPNQRHCQFWFSLYCDRNMFGILFRWRKASKCKKLVRRVQCRLKFLKIKRLSIIKQSRQDIVDLLRSGQPETAFSHVPLAEEHLKDQSLLTAYDLLEHFCEFVILHVPYIRKHKNCPKDINEAVSTLIFAAAWCGDLPELQTIRKLFEERYGSKFIKAISELHPGNHVNSQVKETLCLKSIPDTMKLSLIVELAKDHAFLPEHTGSNRRLGSNVLLLRRNDNLHWEGFLFEGMAQGDDGITWLAKMQLPRISEEIQAKLPGQIVEVGNSALVKHRYETEMVCNKLSGQGSLESFGSNHPSTTSFGNKMETTRTSSQSEFLVQFNRRTFDLEEVEEIHINTLQDHYAGEKTIFLFNSTLLSATNNFGFSGASLLVSSHCCYNNNHTGKAGLRDRKTCLAESCRRKRSNSMMLTGIFNLKEGQLCHSCLSPVSSVTDISCDDYYGKSGNLSSYQKHIHHGTCPQDRLSRKDPSKDPLLGLPVAHCFKQEACTEVSRNINCIRHTRHSVGEFQNDILIKKNRKLGEAEVAGFPGNCASSCDSCSSGSNPCIETNRVPHQSSPWSMTIAPERVKKTSTDYGSQSDSSKLFQNSKGINSSSCRHVHPKLPDYDELVAKFKALKQELQQRGPSSLPHSLSFCNL</sequence>
<feature type="signal peptide" evidence="2">
    <location>
        <begin position="1"/>
        <end position="15"/>
    </location>
</feature>
<keyword evidence="2" id="KW-0732">Signal</keyword>
<name>A0A061GGN4_THECC</name>
<proteinExistence type="inferred from homology"/>
<evidence type="ECO:0000256" key="2">
    <source>
        <dbReference type="SAM" id="SignalP"/>
    </source>
</evidence>
<dbReference type="FunFam" id="1.20.1260.60:FF:000002">
    <property type="entry name" value="Vacuolar protein sorting-associated protein IST1"/>
    <property type="match status" value="1"/>
</dbReference>
<evidence type="ECO:0000256" key="1">
    <source>
        <dbReference type="ARBA" id="ARBA00005536"/>
    </source>
</evidence>
<reference evidence="3 4" key="1">
    <citation type="journal article" date="2013" name="Genome Biol.">
        <title>The genome sequence of the most widely cultivated cacao type and its use to identify candidate genes regulating pod color.</title>
        <authorList>
            <person name="Motamayor J.C."/>
            <person name="Mockaitis K."/>
            <person name="Schmutz J."/>
            <person name="Haiminen N."/>
            <person name="Iii D.L."/>
            <person name="Cornejo O."/>
            <person name="Findley S.D."/>
            <person name="Zheng P."/>
            <person name="Utro F."/>
            <person name="Royaert S."/>
            <person name="Saski C."/>
            <person name="Jenkins J."/>
            <person name="Podicheti R."/>
            <person name="Zhao M."/>
            <person name="Scheffler B.E."/>
            <person name="Stack J.C."/>
            <person name="Feltus F.A."/>
            <person name="Mustiga G.M."/>
            <person name="Amores F."/>
            <person name="Phillips W."/>
            <person name="Marelli J.P."/>
            <person name="May G.D."/>
            <person name="Shapiro H."/>
            <person name="Ma J."/>
            <person name="Bustamante C.D."/>
            <person name="Schnell R.J."/>
            <person name="Main D."/>
            <person name="Gilbert D."/>
            <person name="Parida L."/>
            <person name="Kuhn D.N."/>
        </authorList>
    </citation>
    <scope>NUCLEOTIDE SEQUENCE [LARGE SCALE GENOMIC DNA]</scope>
    <source>
        <strain evidence="4">cv. Matina 1-6</strain>
    </source>
</reference>
<dbReference type="GO" id="GO:0008104">
    <property type="term" value="P:intracellular protein localization"/>
    <property type="evidence" value="ECO:0000318"/>
    <property type="project" value="GO_Central"/>
</dbReference>
<dbReference type="STRING" id="3641.A0A061GGN4"/>
<dbReference type="Gene3D" id="1.20.1260.60">
    <property type="entry name" value="Vacuolar protein sorting-associated protein Ist1"/>
    <property type="match status" value="1"/>
</dbReference>
<evidence type="ECO:0000313" key="4">
    <source>
        <dbReference type="Proteomes" id="UP000026915"/>
    </source>
</evidence>
<accession>A0A061GGN4</accession>
<gene>
    <name evidence="3" type="ORF">TCM_029920</name>
</gene>
<dbReference type="EMBL" id="CM001884">
    <property type="protein sequence ID" value="EOY28322.1"/>
    <property type="molecule type" value="Genomic_DNA"/>
</dbReference>